<dbReference type="AlphaFoldDB" id="A0A497XER9"/>
<dbReference type="RefSeq" id="WP_207855912.1">
    <property type="nucleotide sequence ID" value="NZ_BHVV01000006.1"/>
</dbReference>
<dbReference type="Proteomes" id="UP000268908">
    <property type="component" value="Unassembled WGS sequence"/>
</dbReference>
<organism evidence="2 3">
    <name type="scientific">Sulfurisoma sediminicola</name>
    <dbReference type="NCBI Taxonomy" id="1381557"/>
    <lineage>
        <taxon>Bacteria</taxon>
        <taxon>Pseudomonadati</taxon>
        <taxon>Pseudomonadota</taxon>
        <taxon>Betaproteobacteria</taxon>
        <taxon>Nitrosomonadales</taxon>
        <taxon>Sterolibacteriaceae</taxon>
        <taxon>Sulfurisoma</taxon>
    </lineage>
</organism>
<reference evidence="2 3" key="1">
    <citation type="submission" date="2018-10" db="EMBL/GenBank/DDBJ databases">
        <title>Genomic Encyclopedia of Type Strains, Phase IV (KMG-IV): sequencing the most valuable type-strain genomes for metagenomic binning, comparative biology and taxonomic classification.</title>
        <authorList>
            <person name="Goeker M."/>
        </authorList>
    </citation>
    <scope>NUCLEOTIDE SEQUENCE [LARGE SCALE GENOMIC DNA]</scope>
    <source>
        <strain evidence="2 3">DSM 26916</strain>
    </source>
</reference>
<sequence>MILFFPRQEPRIADHPARRIEATLAPRPSAPPAAEPPAAAPAEIAPFKPQVTRKLLALEKSEKRLADAAPPAWSKAEREDMNKFLRELDDQAKAGPDLAQRSLNMARAAGRQQARRDDEDDVLLERLPNSPPVDPFSLEMYLDGLVKKLNRSAAFVRNDPRSRGMKTAAVLIRLNPNGSLRSFRVLNAGDQQAEIEFIRSVVERAVPFSAFPADIQKSAQSLAMIICILPAHLGGGGFGFARIPDGSRC</sequence>
<evidence type="ECO:0008006" key="4">
    <source>
        <dbReference type="Google" id="ProtNLM"/>
    </source>
</evidence>
<name>A0A497XER9_9PROT</name>
<comment type="caution">
    <text evidence="2">The sequence shown here is derived from an EMBL/GenBank/DDBJ whole genome shotgun (WGS) entry which is preliminary data.</text>
</comment>
<protein>
    <recommendedName>
        <fullName evidence="4">TonB family protein</fullName>
    </recommendedName>
</protein>
<feature type="region of interest" description="Disordered" evidence="1">
    <location>
        <begin position="8"/>
        <end position="45"/>
    </location>
</feature>
<gene>
    <name evidence="2" type="ORF">DFR35_1691</name>
</gene>
<dbReference type="EMBL" id="RCCI01000005">
    <property type="protein sequence ID" value="RLJ65035.1"/>
    <property type="molecule type" value="Genomic_DNA"/>
</dbReference>
<feature type="region of interest" description="Disordered" evidence="1">
    <location>
        <begin position="106"/>
        <end position="128"/>
    </location>
</feature>
<evidence type="ECO:0000313" key="2">
    <source>
        <dbReference type="EMBL" id="RLJ65035.1"/>
    </source>
</evidence>
<accession>A0A497XER9</accession>
<feature type="compositionally biased region" description="Basic and acidic residues" evidence="1">
    <location>
        <begin position="8"/>
        <end position="21"/>
    </location>
</feature>
<keyword evidence="3" id="KW-1185">Reference proteome</keyword>
<evidence type="ECO:0000313" key="3">
    <source>
        <dbReference type="Proteomes" id="UP000268908"/>
    </source>
</evidence>
<feature type="compositionally biased region" description="Pro residues" evidence="1">
    <location>
        <begin position="28"/>
        <end position="39"/>
    </location>
</feature>
<evidence type="ECO:0000256" key="1">
    <source>
        <dbReference type="SAM" id="MobiDB-lite"/>
    </source>
</evidence>
<proteinExistence type="predicted"/>